<evidence type="ECO:0000259" key="8">
    <source>
        <dbReference type="PROSITE" id="PS51384"/>
    </source>
</evidence>
<dbReference type="SFLD" id="SFLDG01168">
    <property type="entry name" value="Ferric_reductase_subgroup_(FRE"/>
    <property type="match status" value="1"/>
</dbReference>
<comment type="subcellular location">
    <subcellularLocation>
        <location evidence="1">Membrane</location>
        <topology evidence="1">Multi-pass membrane protein</topology>
    </subcellularLocation>
</comment>
<accession>A0A9Q0RVK6</accession>
<dbReference type="EMBL" id="WJQU01001841">
    <property type="protein sequence ID" value="KAJ6633618.1"/>
    <property type="molecule type" value="Genomic_DNA"/>
</dbReference>
<evidence type="ECO:0000256" key="2">
    <source>
        <dbReference type="ARBA" id="ARBA00022692"/>
    </source>
</evidence>
<evidence type="ECO:0000256" key="7">
    <source>
        <dbReference type="SAM" id="Phobius"/>
    </source>
</evidence>
<dbReference type="PRINTS" id="PR00466">
    <property type="entry name" value="GP91PHOX"/>
</dbReference>
<dbReference type="SUPFAM" id="SSF63380">
    <property type="entry name" value="Riboflavin synthase domain-like"/>
    <property type="match status" value="1"/>
</dbReference>
<feature type="transmembrane region" description="Helical" evidence="7">
    <location>
        <begin position="176"/>
        <end position="198"/>
    </location>
</feature>
<evidence type="ECO:0000256" key="3">
    <source>
        <dbReference type="ARBA" id="ARBA00022989"/>
    </source>
</evidence>
<dbReference type="Pfam" id="PF01794">
    <property type="entry name" value="Ferric_reduct"/>
    <property type="match status" value="1"/>
</dbReference>
<dbReference type="GO" id="GO:0016175">
    <property type="term" value="F:superoxide-generating NAD(P)H oxidase activity"/>
    <property type="evidence" value="ECO:0007669"/>
    <property type="project" value="TreeGrafter"/>
</dbReference>
<dbReference type="Proteomes" id="UP001151699">
    <property type="component" value="Unassembled WGS sequence"/>
</dbReference>
<dbReference type="OrthoDB" id="436496at2759"/>
<dbReference type="PANTHER" id="PTHR11972">
    <property type="entry name" value="NADPH OXIDASE"/>
    <property type="match status" value="1"/>
</dbReference>
<feature type="transmembrane region" description="Helical" evidence="7">
    <location>
        <begin position="13"/>
        <end position="32"/>
    </location>
</feature>
<reference evidence="9" key="1">
    <citation type="submission" date="2022-07" db="EMBL/GenBank/DDBJ databases">
        <authorList>
            <person name="Trinca V."/>
            <person name="Uliana J.V.C."/>
            <person name="Torres T.T."/>
            <person name="Ward R.J."/>
            <person name="Monesi N."/>
        </authorList>
    </citation>
    <scope>NUCLEOTIDE SEQUENCE</scope>
    <source>
        <strain evidence="9">HSMRA1968</strain>
        <tissue evidence="9">Whole embryos</tissue>
    </source>
</reference>
<dbReference type="InterPro" id="IPR013121">
    <property type="entry name" value="Fe_red_NAD-bd_6"/>
</dbReference>
<keyword evidence="4" id="KW-0560">Oxidoreductase</keyword>
<dbReference type="InterPro" id="IPR013130">
    <property type="entry name" value="Fe3_Rdtase_TM_dom"/>
</dbReference>
<dbReference type="GO" id="GO:0006952">
    <property type="term" value="P:defense response"/>
    <property type="evidence" value="ECO:0007669"/>
    <property type="project" value="TreeGrafter"/>
</dbReference>
<proteinExistence type="predicted"/>
<dbReference type="InterPro" id="IPR050369">
    <property type="entry name" value="RBOH/FRE"/>
</dbReference>
<comment type="catalytic activity">
    <reaction evidence="6">
        <text>NADPH + 2 O2 = 2 superoxide + NADP(+) + H(+)</text>
        <dbReference type="Rhea" id="RHEA:63180"/>
        <dbReference type="ChEBI" id="CHEBI:15378"/>
        <dbReference type="ChEBI" id="CHEBI:15379"/>
        <dbReference type="ChEBI" id="CHEBI:18421"/>
        <dbReference type="ChEBI" id="CHEBI:57783"/>
        <dbReference type="ChEBI" id="CHEBI:58349"/>
    </reaction>
</comment>
<dbReference type="Pfam" id="PF08022">
    <property type="entry name" value="FAD_binding_8"/>
    <property type="match status" value="1"/>
</dbReference>
<dbReference type="CDD" id="cd06186">
    <property type="entry name" value="NOX_Duox_like_FAD_NADP"/>
    <property type="match status" value="1"/>
</dbReference>
<feature type="transmembrane region" description="Helical" evidence="7">
    <location>
        <begin position="210"/>
        <end position="232"/>
    </location>
</feature>
<dbReference type="InterPro" id="IPR039261">
    <property type="entry name" value="FNR_nucleotide-bd"/>
</dbReference>
<dbReference type="SUPFAM" id="SSF52343">
    <property type="entry name" value="Ferredoxin reductase-like, C-terminal NADP-linked domain"/>
    <property type="match status" value="1"/>
</dbReference>
<feature type="transmembrane region" description="Helical" evidence="7">
    <location>
        <begin position="128"/>
        <end position="150"/>
    </location>
</feature>
<evidence type="ECO:0000313" key="9">
    <source>
        <dbReference type="EMBL" id="KAJ6633618.1"/>
    </source>
</evidence>
<dbReference type="InterPro" id="IPR000778">
    <property type="entry name" value="Cyt_b245_heavy_chain"/>
</dbReference>
<name>A0A9Q0RVK6_9DIPT</name>
<dbReference type="Gene3D" id="3.40.50.80">
    <property type="entry name" value="Nucleotide-binding domain of ferredoxin-NADP reductase (FNR) module"/>
    <property type="match status" value="1"/>
</dbReference>
<evidence type="ECO:0000256" key="4">
    <source>
        <dbReference type="ARBA" id="ARBA00023002"/>
    </source>
</evidence>
<sequence length="575" mass="67227">MCVALKIFTCTKWFVVKCTILVCHLISTHRVFFSTKHIFFHLKFLWILSFFLIFCKFYKFYYDEPEFDRLEKILGQGLCVARRTAPVIYLLVSISILPILRTFNKIVHGILRKISTLCLTFYLEKIKIIHMTLSIGLVLVSVIHSVAHVINAKNFVQYYDWQHHDINWASGTNDSYFRLIFATPTGFSGCIMLFALIVMWITSTRPIRHYYYNCYLASHHLFMLIIFVMLYFHSISNVIKFQSNIDFQCSHDANATDDSCHNLEQFSPGEKRGWIWPSIGLFFYLTDAFIRFVKRNANDVVVHNIQKAPGKAVFLRLGLKKNVLNVKPGQHILLQCLNISSLEWHPFTVTKVPTRTDQTFTLLIASRGDWTMELYGRVSANLCYQKNQTICKTYHPRPQLKFLIDGPFPSPLESFFQHKITFCVAGGVGITPYVSVLNQLLYKLCKNPNRIHLTWVVTDLSHILWFSGIFEQLMEKLWELNAPDRLDIQVYVTKNFNAKKIAKIFYEKSSFLKSRIHSGRPNWCSVFTYLDFLYQKQQVTVLSSGPKNLNQEIQKICHEKNKVGYNYWFLHQGFH</sequence>
<keyword evidence="10" id="KW-1185">Reference proteome</keyword>
<dbReference type="GO" id="GO:0042554">
    <property type="term" value="P:superoxide anion generation"/>
    <property type="evidence" value="ECO:0007669"/>
    <property type="project" value="TreeGrafter"/>
</dbReference>
<keyword evidence="5 7" id="KW-0472">Membrane</keyword>
<dbReference type="AlphaFoldDB" id="A0A9Q0RVK6"/>
<feature type="domain" description="FAD-binding FR-type" evidence="8">
    <location>
        <begin position="294"/>
        <end position="414"/>
    </location>
</feature>
<evidence type="ECO:0000256" key="5">
    <source>
        <dbReference type="ARBA" id="ARBA00023136"/>
    </source>
</evidence>
<keyword evidence="3 7" id="KW-1133">Transmembrane helix</keyword>
<gene>
    <name evidence="9" type="primary">NOX4</name>
    <name evidence="9" type="ORF">Bhyg_16804</name>
</gene>
<dbReference type="SFLD" id="SFLDS00052">
    <property type="entry name" value="Ferric_Reductase_Domain"/>
    <property type="match status" value="1"/>
</dbReference>
<dbReference type="Pfam" id="PF08030">
    <property type="entry name" value="NAD_binding_6"/>
    <property type="match status" value="1"/>
</dbReference>
<evidence type="ECO:0000313" key="10">
    <source>
        <dbReference type="Proteomes" id="UP001151699"/>
    </source>
</evidence>
<evidence type="ECO:0000256" key="1">
    <source>
        <dbReference type="ARBA" id="ARBA00004141"/>
    </source>
</evidence>
<keyword evidence="2 7" id="KW-0812">Transmembrane</keyword>
<dbReference type="PANTHER" id="PTHR11972:SF153">
    <property type="entry name" value="SUPEROXIDE-GENERATING NADPH OXIDASE HEAVY CHAIN SUBUNIT A"/>
    <property type="match status" value="1"/>
</dbReference>
<comment type="caution">
    <text evidence="9">The sequence shown here is derived from an EMBL/GenBank/DDBJ whole genome shotgun (WGS) entry which is preliminary data.</text>
</comment>
<dbReference type="PROSITE" id="PS51384">
    <property type="entry name" value="FAD_FR"/>
    <property type="match status" value="1"/>
</dbReference>
<protein>
    <submittedName>
        <fullName evidence="9">NADPH oxidase 4</fullName>
    </submittedName>
</protein>
<dbReference type="InterPro" id="IPR013112">
    <property type="entry name" value="FAD-bd_8"/>
</dbReference>
<dbReference type="InterPro" id="IPR017938">
    <property type="entry name" value="Riboflavin_synthase-like_b-brl"/>
</dbReference>
<organism evidence="9 10">
    <name type="scientific">Pseudolycoriella hygida</name>
    <dbReference type="NCBI Taxonomy" id="35572"/>
    <lineage>
        <taxon>Eukaryota</taxon>
        <taxon>Metazoa</taxon>
        <taxon>Ecdysozoa</taxon>
        <taxon>Arthropoda</taxon>
        <taxon>Hexapoda</taxon>
        <taxon>Insecta</taxon>
        <taxon>Pterygota</taxon>
        <taxon>Neoptera</taxon>
        <taxon>Endopterygota</taxon>
        <taxon>Diptera</taxon>
        <taxon>Nematocera</taxon>
        <taxon>Sciaroidea</taxon>
        <taxon>Sciaridae</taxon>
        <taxon>Pseudolycoriella</taxon>
    </lineage>
</organism>
<dbReference type="InterPro" id="IPR017927">
    <property type="entry name" value="FAD-bd_FR_type"/>
</dbReference>
<evidence type="ECO:0000256" key="6">
    <source>
        <dbReference type="ARBA" id="ARBA00049908"/>
    </source>
</evidence>
<dbReference type="GO" id="GO:0043020">
    <property type="term" value="C:NADPH oxidase complex"/>
    <property type="evidence" value="ECO:0007669"/>
    <property type="project" value="TreeGrafter"/>
</dbReference>